<dbReference type="GO" id="GO:0004222">
    <property type="term" value="F:metalloendopeptidase activity"/>
    <property type="evidence" value="ECO:0007669"/>
    <property type="project" value="InterPro"/>
</dbReference>
<sequence>MKTRLKIKSTVVAGLLVVFGTSAIGVSHPAKAAGVTPPQSLLNKSQNYYKDNYQTLAKKYRISYSLQSGIAKNRTVKIYLGTKNKDLRDSLYFAVQYWNDKLGRQVFQYGTKGSHTLTFNTVNNATGSNDGADAWWDPGEKRVVVNLKMYKNSLAQLSKQIIDNSQQSGVSGADLTAERQDIAVNGLDKTSRTLYYGATLTHELGHVLGLNHSPNKNDTMYFESDSPQVHYYQSLKNATNAGYNPLTNTDVLRAQLALKVFGAFK</sequence>
<feature type="domain" description="Peptidase M10 metallopeptidase" evidence="6">
    <location>
        <begin position="191"/>
        <end position="223"/>
    </location>
</feature>
<dbReference type="GO" id="GO:0008270">
    <property type="term" value="F:zinc ion binding"/>
    <property type="evidence" value="ECO:0007669"/>
    <property type="project" value="InterPro"/>
</dbReference>
<evidence type="ECO:0000256" key="3">
    <source>
        <dbReference type="ARBA" id="ARBA00022801"/>
    </source>
</evidence>
<dbReference type="InterPro" id="IPR001818">
    <property type="entry name" value="Pept_M10_metallopeptidase"/>
</dbReference>
<accession>A0A1S6QGK2</accession>
<dbReference type="KEGG" id="lcu:PL11_001835"/>
<feature type="chain" id="PRO_5010520216" description="Peptidase M10 metallopeptidase domain-containing protein" evidence="5">
    <location>
        <begin position="33"/>
        <end position="265"/>
    </location>
</feature>
<dbReference type="AlphaFoldDB" id="A0A1S6QGK2"/>
<keyword evidence="4" id="KW-0862">Zinc</keyword>
<evidence type="ECO:0000256" key="2">
    <source>
        <dbReference type="ARBA" id="ARBA00022723"/>
    </source>
</evidence>
<protein>
    <recommendedName>
        <fullName evidence="6">Peptidase M10 metallopeptidase domain-containing protein</fullName>
    </recommendedName>
</protein>
<dbReference type="RefSeq" id="WP_035165943.1">
    <property type="nucleotide sequence ID" value="NZ_CP018906.1"/>
</dbReference>
<dbReference type="Pfam" id="PF00413">
    <property type="entry name" value="Peptidase_M10"/>
    <property type="match status" value="1"/>
</dbReference>
<reference evidence="7 8" key="1">
    <citation type="journal article" date="2015" name="Genome Announc.">
        <title>Genome Sequence of Lactobacillus curieae CCTCC M 2011381T, a Novel Producer of Gamma-aminobutyric Acid.</title>
        <authorList>
            <person name="Wang Y."/>
            <person name="Wang Y."/>
            <person name="Lang C."/>
            <person name="Wei D."/>
            <person name="Xu P."/>
            <person name="Xie J."/>
        </authorList>
    </citation>
    <scope>NUCLEOTIDE SEQUENCE [LARGE SCALE GENOMIC DNA]</scope>
    <source>
        <strain evidence="7 8">CCTCC M 2011381</strain>
    </source>
</reference>
<dbReference type="Proteomes" id="UP000030361">
    <property type="component" value="Chromosome"/>
</dbReference>
<evidence type="ECO:0000256" key="1">
    <source>
        <dbReference type="ARBA" id="ARBA00022670"/>
    </source>
</evidence>
<dbReference type="SUPFAM" id="SSF55486">
    <property type="entry name" value="Metalloproteases ('zincins'), catalytic domain"/>
    <property type="match status" value="1"/>
</dbReference>
<name>A0A1S6QGK2_9LACO</name>
<evidence type="ECO:0000256" key="5">
    <source>
        <dbReference type="SAM" id="SignalP"/>
    </source>
</evidence>
<keyword evidence="5" id="KW-0732">Signal</keyword>
<feature type="signal peptide" evidence="5">
    <location>
        <begin position="1"/>
        <end position="32"/>
    </location>
</feature>
<dbReference type="EMBL" id="CP018906">
    <property type="protein sequence ID" value="AQW20744.1"/>
    <property type="molecule type" value="Genomic_DNA"/>
</dbReference>
<dbReference type="GO" id="GO:0006508">
    <property type="term" value="P:proteolysis"/>
    <property type="evidence" value="ECO:0007669"/>
    <property type="project" value="UniProtKB-KW"/>
</dbReference>
<keyword evidence="8" id="KW-1185">Reference proteome</keyword>
<evidence type="ECO:0000313" key="8">
    <source>
        <dbReference type="Proteomes" id="UP000030361"/>
    </source>
</evidence>
<evidence type="ECO:0000313" key="7">
    <source>
        <dbReference type="EMBL" id="AQW20744.1"/>
    </source>
</evidence>
<keyword evidence="2" id="KW-0479">Metal-binding</keyword>
<evidence type="ECO:0000256" key="4">
    <source>
        <dbReference type="ARBA" id="ARBA00022833"/>
    </source>
</evidence>
<proteinExistence type="predicted"/>
<keyword evidence="3" id="KW-0378">Hydrolase</keyword>
<dbReference type="eggNOG" id="ENOG503011S">
    <property type="taxonomic scope" value="Bacteria"/>
</dbReference>
<dbReference type="GO" id="GO:0031012">
    <property type="term" value="C:extracellular matrix"/>
    <property type="evidence" value="ECO:0007669"/>
    <property type="project" value="InterPro"/>
</dbReference>
<dbReference type="Gene3D" id="3.40.390.10">
    <property type="entry name" value="Collagenase (Catalytic Domain)"/>
    <property type="match status" value="1"/>
</dbReference>
<dbReference type="InterPro" id="IPR024079">
    <property type="entry name" value="MetalloPept_cat_dom_sf"/>
</dbReference>
<organism evidence="7 8">
    <name type="scientific">Lentilactobacillus curieae</name>
    <dbReference type="NCBI Taxonomy" id="1138822"/>
    <lineage>
        <taxon>Bacteria</taxon>
        <taxon>Bacillati</taxon>
        <taxon>Bacillota</taxon>
        <taxon>Bacilli</taxon>
        <taxon>Lactobacillales</taxon>
        <taxon>Lactobacillaceae</taxon>
        <taxon>Lentilactobacillus</taxon>
    </lineage>
</organism>
<gene>
    <name evidence="7" type="ORF">PL11_001835</name>
</gene>
<evidence type="ECO:0000259" key="6">
    <source>
        <dbReference type="Pfam" id="PF00413"/>
    </source>
</evidence>
<keyword evidence="1" id="KW-0645">Protease</keyword>